<proteinExistence type="predicted"/>
<comment type="caution">
    <text evidence="2">The sequence shown here is derived from an EMBL/GenBank/DDBJ whole genome shotgun (WGS) entry which is preliminary data.</text>
</comment>
<dbReference type="InterPro" id="IPR012312">
    <property type="entry name" value="Hemerythrin-like"/>
</dbReference>
<keyword evidence="3" id="KW-1185">Reference proteome</keyword>
<protein>
    <recommendedName>
        <fullName evidence="1">Hemerythrin-like domain-containing protein</fullName>
    </recommendedName>
</protein>
<evidence type="ECO:0000259" key="1">
    <source>
        <dbReference type="Pfam" id="PF01814"/>
    </source>
</evidence>
<organism evidence="2 3">
    <name type="scientific">Curvularia kusanoi</name>
    <name type="common">Cochliobolus kusanoi</name>
    <dbReference type="NCBI Taxonomy" id="90978"/>
    <lineage>
        <taxon>Eukaryota</taxon>
        <taxon>Fungi</taxon>
        <taxon>Dikarya</taxon>
        <taxon>Ascomycota</taxon>
        <taxon>Pezizomycotina</taxon>
        <taxon>Dothideomycetes</taxon>
        <taxon>Pleosporomycetidae</taxon>
        <taxon>Pleosporales</taxon>
        <taxon>Pleosporineae</taxon>
        <taxon>Pleosporaceae</taxon>
        <taxon>Curvularia</taxon>
    </lineage>
</organism>
<dbReference type="Pfam" id="PF01814">
    <property type="entry name" value="Hemerythrin"/>
    <property type="match status" value="1"/>
</dbReference>
<dbReference type="AlphaFoldDB" id="A0A9P4TNS7"/>
<dbReference type="PANTHER" id="PTHR38048">
    <property type="entry name" value="EXPRESSED PROTEIN"/>
    <property type="match status" value="1"/>
</dbReference>
<dbReference type="Proteomes" id="UP000801428">
    <property type="component" value="Unassembled WGS sequence"/>
</dbReference>
<gene>
    <name evidence="2" type="ORF">E8E13_010015</name>
</gene>
<reference evidence="2" key="1">
    <citation type="submission" date="2019-04" db="EMBL/GenBank/DDBJ databases">
        <title>Sequencing of skin fungus with MAO and IRED activity.</title>
        <authorList>
            <person name="Marsaioli A.J."/>
            <person name="Bonatto J.M.C."/>
            <person name="Reis Junior O."/>
        </authorList>
    </citation>
    <scope>NUCLEOTIDE SEQUENCE</scope>
    <source>
        <strain evidence="2">30M1</strain>
    </source>
</reference>
<evidence type="ECO:0000313" key="3">
    <source>
        <dbReference type="Proteomes" id="UP000801428"/>
    </source>
</evidence>
<dbReference type="CDD" id="cd12108">
    <property type="entry name" value="Hr-like"/>
    <property type="match status" value="1"/>
</dbReference>
<feature type="domain" description="Hemerythrin-like" evidence="1">
    <location>
        <begin position="2"/>
        <end position="124"/>
    </location>
</feature>
<dbReference type="InterPro" id="IPR053206">
    <property type="entry name" value="Dimeric_xanthone_biosynth"/>
</dbReference>
<dbReference type="EMBL" id="SWKU01000002">
    <property type="protein sequence ID" value="KAF3009791.1"/>
    <property type="molecule type" value="Genomic_DNA"/>
</dbReference>
<accession>A0A9P4TNS7</accession>
<name>A0A9P4TNS7_CURKU</name>
<dbReference type="OrthoDB" id="58416at2759"/>
<evidence type="ECO:0000313" key="2">
    <source>
        <dbReference type="EMBL" id="KAF3009791.1"/>
    </source>
</evidence>
<dbReference type="Gene3D" id="1.20.120.520">
    <property type="entry name" value="nmb1532 protein domain like"/>
    <property type="match status" value="1"/>
</dbReference>
<dbReference type="PANTHER" id="PTHR38048:SF2">
    <property type="entry name" value="HEMERYTHRIN-LIKE DOMAIN-CONTAINING PROTEIN"/>
    <property type="match status" value="1"/>
</dbReference>
<sequence>MTHIHNAILRGYNTIYLQSPHITPSDAPAFIGYALTWHKFVKSHHDDEESSLFPKIAEVLQTTDAALWAETHREHESFLAGLSEYEKYLSGLASPADFDGQELRRVMESFQAPFEHHFHSEIAHIASFAALPSAPASGGPDEDNAAAVFKAWGKKTVMKAGAMDVVPFFLMNLDATFEEGRRQSQNTAFQSLET</sequence>